<dbReference type="GO" id="GO:0003723">
    <property type="term" value="F:RNA binding"/>
    <property type="evidence" value="ECO:0007669"/>
    <property type="project" value="TreeGrafter"/>
</dbReference>
<evidence type="ECO:0000256" key="2">
    <source>
        <dbReference type="ARBA" id="ARBA00022664"/>
    </source>
</evidence>
<evidence type="ECO:0000256" key="7">
    <source>
        <dbReference type="PROSITE-ProRule" id="PRU00221"/>
    </source>
</evidence>
<dbReference type="GO" id="GO:0000387">
    <property type="term" value="P:spliceosomal snRNP assembly"/>
    <property type="evidence" value="ECO:0007669"/>
    <property type="project" value="TreeGrafter"/>
</dbReference>
<evidence type="ECO:0000313" key="9">
    <source>
        <dbReference type="Proteomes" id="UP001295423"/>
    </source>
</evidence>
<sequence>MGDSRRTQIPIVCPGHTRPLAELQYLWNEEEKRTFLLSACHDKMPMLRDGTSGDWIGTFQGHKGAVWSMQMDNSGNLAATASGDYSARVWDAITGNSLLELPHKHIVKTCVFSPDSKLLATGGKEGLVRIYDLAACLMNKPLKAEVAVELKQASPINKVVWVNNTLILCACADGKVYLWDKSSPQAPVHTFDTQQGDEIRDLELCTIASGMLVMTAAAGTKVFFWDMESKNLLKEYTMPIHFREEGGATLHPSGEKFVAGGSDLWVRVFDFQTGEQLECHKGHHGPIRCVRYAPDGKLYATGSEDGTIRLWKTYPTA</sequence>
<evidence type="ECO:0000256" key="4">
    <source>
        <dbReference type="ARBA" id="ARBA00023187"/>
    </source>
</evidence>
<keyword evidence="2" id="KW-0507">mRNA processing</keyword>
<keyword evidence="4" id="KW-0508">mRNA splicing</keyword>
<proteinExistence type="inferred from homology"/>
<evidence type="ECO:0000256" key="6">
    <source>
        <dbReference type="ARBA" id="ARBA00040390"/>
    </source>
</evidence>
<keyword evidence="9" id="KW-1185">Reference proteome</keyword>
<dbReference type="CDD" id="cd00200">
    <property type="entry name" value="WD40"/>
    <property type="match status" value="1"/>
</dbReference>
<dbReference type="Gene3D" id="2.130.10.10">
    <property type="entry name" value="YVTN repeat-like/Quinoprotein amine dehydrogenase"/>
    <property type="match status" value="1"/>
</dbReference>
<evidence type="ECO:0000256" key="1">
    <source>
        <dbReference type="ARBA" id="ARBA00022574"/>
    </source>
</evidence>
<dbReference type="SMART" id="SM00320">
    <property type="entry name" value="WD40"/>
    <property type="match status" value="6"/>
</dbReference>
<keyword evidence="1 7" id="KW-0853">WD repeat</keyword>
<dbReference type="InterPro" id="IPR015943">
    <property type="entry name" value="WD40/YVTN_repeat-like_dom_sf"/>
</dbReference>
<evidence type="ECO:0000256" key="3">
    <source>
        <dbReference type="ARBA" id="ARBA00022737"/>
    </source>
</evidence>
<dbReference type="EMBL" id="CAKOGP040001881">
    <property type="protein sequence ID" value="CAJ1955193.1"/>
    <property type="molecule type" value="Genomic_DNA"/>
</dbReference>
<protein>
    <recommendedName>
        <fullName evidence="6">Serine-threonine kinase receptor-associated protein</fullName>
    </recommendedName>
</protein>
<dbReference type="Pfam" id="PF00400">
    <property type="entry name" value="WD40"/>
    <property type="match status" value="4"/>
</dbReference>
<dbReference type="PANTHER" id="PTHR19877">
    <property type="entry name" value="EUKARYOTIC TRANSLATION INITIATION FACTOR 3 SUBUNIT I"/>
    <property type="match status" value="1"/>
</dbReference>
<comment type="caution">
    <text evidence="8">The sequence shown here is derived from an EMBL/GenBank/DDBJ whole genome shotgun (WGS) entry which is preliminary data.</text>
</comment>
<evidence type="ECO:0000256" key="5">
    <source>
        <dbReference type="ARBA" id="ARBA00038394"/>
    </source>
</evidence>
<dbReference type="InterPro" id="IPR036322">
    <property type="entry name" value="WD40_repeat_dom_sf"/>
</dbReference>
<feature type="repeat" description="WD" evidence="7">
    <location>
        <begin position="280"/>
        <end position="317"/>
    </location>
</feature>
<dbReference type="InterPro" id="IPR001680">
    <property type="entry name" value="WD40_rpt"/>
</dbReference>
<dbReference type="PROSITE" id="PS50294">
    <property type="entry name" value="WD_REPEATS_REGION"/>
    <property type="match status" value="2"/>
</dbReference>
<dbReference type="SUPFAM" id="SSF50978">
    <property type="entry name" value="WD40 repeat-like"/>
    <property type="match status" value="1"/>
</dbReference>
<gene>
    <name evidence="8" type="ORF">CYCCA115_LOCUS15630</name>
</gene>
<accession>A0AAD2FYA8</accession>
<dbReference type="PROSITE" id="PS50082">
    <property type="entry name" value="WD_REPEATS_2"/>
    <property type="match status" value="3"/>
</dbReference>
<comment type="similarity">
    <text evidence="5">Belongs to the WD repeat STRAP family.</text>
</comment>
<name>A0AAD2FYA8_9STRA</name>
<dbReference type="GO" id="GO:0032797">
    <property type="term" value="C:SMN complex"/>
    <property type="evidence" value="ECO:0007669"/>
    <property type="project" value="TreeGrafter"/>
</dbReference>
<feature type="repeat" description="WD" evidence="7">
    <location>
        <begin position="59"/>
        <end position="100"/>
    </location>
</feature>
<dbReference type="PANTHER" id="PTHR19877:SF13">
    <property type="entry name" value="SERINE-THREONINE KINASE RECEPTOR-ASSOCIATED PROTEIN"/>
    <property type="match status" value="1"/>
</dbReference>
<feature type="repeat" description="WD" evidence="7">
    <location>
        <begin position="100"/>
        <end position="133"/>
    </location>
</feature>
<dbReference type="Proteomes" id="UP001295423">
    <property type="component" value="Unassembled WGS sequence"/>
</dbReference>
<dbReference type="AlphaFoldDB" id="A0AAD2FYA8"/>
<keyword evidence="3" id="KW-0677">Repeat</keyword>
<organism evidence="8 9">
    <name type="scientific">Cylindrotheca closterium</name>
    <dbReference type="NCBI Taxonomy" id="2856"/>
    <lineage>
        <taxon>Eukaryota</taxon>
        <taxon>Sar</taxon>
        <taxon>Stramenopiles</taxon>
        <taxon>Ochrophyta</taxon>
        <taxon>Bacillariophyta</taxon>
        <taxon>Bacillariophyceae</taxon>
        <taxon>Bacillariophycidae</taxon>
        <taxon>Bacillariales</taxon>
        <taxon>Bacillariaceae</taxon>
        <taxon>Cylindrotheca</taxon>
    </lineage>
</organism>
<reference evidence="8" key="1">
    <citation type="submission" date="2023-08" db="EMBL/GenBank/DDBJ databases">
        <authorList>
            <person name="Audoor S."/>
            <person name="Bilcke G."/>
        </authorList>
    </citation>
    <scope>NUCLEOTIDE SEQUENCE</scope>
</reference>
<evidence type="ECO:0000313" key="8">
    <source>
        <dbReference type="EMBL" id="CAJ1955193.1"/>
    </source>
</evidence>